<reference evidence="3" key="1">
    <citation type="journal article" date="2019" name="Int. J. Syst. Evol. Microbiol.">
        <title>The Global Catalogue of Microorganisms (GCM) 10K type strain sequencing project: providing services to taxonomists for standard genome sequencing and annotation.</title>
        <authorList>
            <consortium name="The Broad Institute Genomics Platform"/>
            <consortium name="The Broad Institute Genome Sequencing Center for Infectious Disease"/>
            <person name="Wu L."/>
            <person name="Ma J."/>
        </authorList>
    </citation>
    <scope>NUCLEOTIDE SEQUENCE [LARGE SCALE GENOMIC DNA]</scope>
    <source>
        <strain evidence="3">CGMCC 4.7393</strain>
    </source>
</reference>
<organism evidence="2 3">
    <name type="scientific">Rufibacter roseus</name>
    <dbReference type="NCBI Taxonomy" id="1567108"/>
    <lineage>
        <taxon>Bacteria</taxon>
        <taxon>Pseudomonadati</taxon>
        <taxon>Bacteroidota</taxon>
        <taxon>Cytophagia</taxon>
        <taxon>Cytophagales</taxon>
        <taxon>Hymenobacteraceae</taxon>
        <taxon>Rufibacter</taxon>
    </lineage>
</organism>
<keyword evidence="3" id="KW-1185">Reference proteome</keyword>
<sequence length="72" mass="8420">MHKTYTIPKVLRTWVLLFSVPLYVGGASLWMKEEIKMVLTEKDRGQVILSIKAHEQKPFAVETLRNQMVYMP</sequence>
<dbReference type="EMBL" id="JBHSYQ010000001">
    <property type="protein sequence ID" value="MFC6996123.1"/>
    <property type="molecule type" value="Genomic_DNA"/>
</dbReference>
<evidence type="ECO:0000256" key="1">
    <source>
        <dbReference type="SAM" id="Phobius"/>
    </source>
</evidence>
<keyword evidence="1" id="KW-0812">Transmembrane</keyword>
<name>A0ABW2DHR4_9BACT</name>
<comment type="caution">
    <text evidence="2">The sequence shown here is derived from an EMBL/GenBank/DDBJ whole genome shotgun (WGS) entry which is preliminary data.</text>
</comment>
<keyword evidence="1" id="KW-0472">Membrane</keyword>
<feature type="transmembrane region" description="Helical" evidence="1">
    <location>
        <begin position="12"/>
        <end position="31"/>
    </location>
</feature>
<accession>A0ABW2DHR4</accession>
<keyword evidence="1" id="KW-1133">Transmembrane helix</keyword>
<proteinExistence type="predicted"/>
<gene>
    <name evidence="2" type="ORF">ACFQHR_00740</name>
</gene>
<evidence type="ECO:0000313" key="3">
    <source>
        <dbReference type="Proteomes" id="UP001596405"/>
    </source>
</evidence>
<protein>
    <submittedName>
        <fullName evidence="2">Uncharacterized protein</fullName>
    </submittedName>
</protein>
<dbReference type="RefSeq" id="WP_066618173.1">
    <property type="nucleotide sequence ID" value="NZ_JBHSYQ010000001.1"/>
</dbReference>
<dbReference type="Proteomes" id="UP001596405">
    <property type="component" value="Unassembled WGS sequence"/>
</dbReference>
<evidence type="ECO:0000313" key="2">
    <source>
        <dbReference type="EMBL" id="MFC6996123.1"/>
    </source>
</evidence>